<reference evidence="3" key="1">
    <citation type="submission" date="2021-02" db="EMBL/GenBank/DDBJ databases">
        <authorList>
            <person name="Dougan E. K."/>
            <person name="Rhodes N."/>
            <person name="Thang M."/>
            <person name="Chan C."/>
        </authorList>
    </citation>
    <scope>NUCLEOTIDE SEQUENCE</scope>
</reference>
<dbReference type="OrthoDB" id="1924787at2759"/>
<evidence type="ECO:0000259" key="2">
    <source>
        <dbReference type="Pfam" id="PF03016"/>
    </source>
</evidence>
<dbReference type="PANTHER" id="PTHR11062">
    <property type="entry name" value="EXOSTOSIN HEPARAN SULFATE GLYCOSYLTRANSFERASE -RELATED"/>
    <property type="match status" value="1"/>
</dbReference>
<comment type="caution">
    <text evidence="3">The sequence shown here is derived from an EMBL/GenBank/DDBJ whole genome shotgun (WGS) entry which is preliminary data.</text>
</comment>
<dbReference type="Pfam" id="PF03016">
    <property type="entry name" value="Exostosin_GT47"/>
    <property type="match status" value="1"/>
</dbReference>
<dbReference type="AlphaFoldDB" id="A0A812TAA3"/>
<dbReference type="Proteomes" id="UP000604046">
    <property type="component" value="Unassembled WGS sequence"/>
</dbReference>
<dbReference type="EMBL" id="CAJNDS010002528">
    <property type="protein sequence ID" value="CAE7513171.1"/>
    <property type="molecule type" value="Genomic_DNA"/>
</dbReference>
<evidence type="ECO:0000256" key="1">
    <source>
        <dbReference type="ARBA" id="ARBA00010271"/>
    </source>
</evidence>
<proteinExistence type="inferred from homology"/>
<name>A0A812TAA3_9DINO</name>
<organism evidence="3 4">
    <name type="scientific">Symbiodinium natans</name>
    <dbReference type="NCBI Taxonomy" id="878477"/>
    <lineage>
        <taxon>Eukaryota</taxon>
        <taxon>Sar</taxon>
        <taxon>Alveolata</taxon>
        <taxon>Dinophyceae</taxon>
        <taxon>Suessiales</taxon>
        <taxon>Symbiodiniaceae</taxon>
        <taxon>Symbiodinium</taxon>
    </lineage>
</organism>
<evidence type="ECO:0000313" key="3">
    <source>
        <dbReference type="EMBL" id="CAE7513171.1"/>
    </source>
</evidence>
<evidence type="ECO:0000313" key="4">
    <source>
        <dbReference type="Proteomes" id="UP000604046"/>
    </source>
</evidence>
<dbReference type="GO" id="GO:0016757">
    <property type="term" value="F:glycosyltransferase activity"/>
    <property type="evidence" value="ECO:0007669"/>
    <property type="project" value="InterPro"/>
</dbReference>
<sequence length="757" mass="84028">MEAEDFSHKTVAIIDGSGSVQQAWLPDLSLYSHPRIVILRLGAPVWFHRPGVDVSLPPGPLARCADPTATDAMRESLDAKRYLATFKGKLRHSQVRMALANLHHNDFDVVIVDRLDGSYDYEQLLFSSTFSLILQGDMLQTFHFAEAVCSGGIPVLISSHWIPPLQELIPFESYGMRFRDDDIPSLIVKLRAVDEFTRRQLRQRAVEACRSHFRTMEVQAASVAQQLSLASHRSALLKESADSLGVGRCATAADSVPTLFYIMSVTEAEALAPKLRGCLLSGLAGTVHHAFLSLRRVSSNCMALQLEHAHVVVVPGYSALDALARPLSFPGRLCGARQVYEGYQQLQSDARLRGKMLVLLDRGSARISQDQTYSWLLLGARRDAFQYGVDISMPTEPTPRCASESASRSYLEPLTQKRYLISFKGSFQDRPLAAEVAAFHRDRPNVVVVDDVNAGYDSEFLLWNSIFNLVVATADDRDARFNEVVCAGGIPVAMADATWVPPFDGFIRFSSYGVLVDTDPSMLLPRLRDVLVNRAEVYVLRENARKVCTRFLQTREIQAAAALEALETPNRAEDDSLSVVLTQTIFDEEQNHLYALFETGALFRAVASRARTLQHLWMTVAAGPFENLAADREAVYAVGSDHKVYKHSGPLQSVTIDADWTEVSRGQVQALAIHKKAILAAGLDGNIYQQPLDAMSIYTDWELVIEGQNFHRISVRDGVLYATSELSVVHSLDLARPSRGWEEASIRHLPGDVRHLL</sequence>
<feature type="domain" description="Exostosin GT47" evidence="2">
    <location>
        <begin position="45"/>
        <end position="188"/>
    </location>
</feature>
<dbReference type="InterPro" id="IPR004263">
    <property type="entry name" value="Exostosin"/>
</dbReference>
<dbReference type="InterPro" id="IPR040911">
    <property type="entry name" value="Exostosin_GT47"/>
</dbReference>
<protein>
    <submittedName>
        <fullName evidence="3">Rib-1 protein</fullName>
    </submittedName>
</protein>
<comment type="similarity">
    <text evidence="1">Belongs to the glycosyltransferase 47 family.</text>
</comment>
<gene>
    <name evidence="3" type="primary">rib-1</name>
    <name evidence="3" type="ORF">SNAT2548_LOCUS28726</name>
</gene>
<accession>A0A812TAA3</accession>
<keyword evidence="4" id="KW-1185">Reference proteome</keyword>